<evidence type="ECO:0000256" key="5">
    <source>
        <dbReference type="SAM" id="MobiDB-lite"/>
    </source>
</evidence>
<dbReference type="RefSeq" id="WP_158050874.1">
    <property type="nucleotide sequence ID" value="NZ_WBKB01000001.1"/>
</dbReference>
<evidence type="ECO:0000256" key="2">
    <source>
        <dbReference type="ARBA" id="ARBA00022525"/>
    </source>
</evidence>
<evidence type="ECO:0000256" key="7">
    <source>
        <dbReference type="SAM" id="SignalP"/>
    </source>
</evidence>
<keyword evidence="10" id="KW-1185">Reference proteome</keyword>
<keyword evidence="2" id="KW-0964">Secreted</keyword>
<organism evidence="9 10">
    <name type="scientific">Gulosibacter chungangensis</name>
    <dbReference type="NCBI Taxonomy" id="979746"/>
    <lineage>
        <taxon>Bacteria</taxon>
        <taxon>Bacillati</taxon>
        <taxon>Actinomycetota</taxon>
        <taxon>Actinomycetes</taxon>
        <taxon>Micrococcales</taxon>
        <taxon>Microbacteriaceae</taxon>
        <taxon>Gulosibacter</taxon>
    </lineage>
</organism>
<evidence type="ECO:0000256" key="1">
    <source>
        <dbReference type="ARBA" id="ARBA00022512"/>
    </source>
</evidence>
<keyword evidence="1" id="KW-0134">Cell wall</keyword>
<feature type="signal peptide" evidence="7">
    <location>
        <begin position="1"/>
        <end position="31"/>
    </location>
</feature>
<dbReference type="NCBIfam" id="TIGR01167">
    <property type="entry name" value="LPXTG_anchor"/>
    <property type="match status" value="1"/>
</dbReference>
<keyword evidence="4" id="KW-0572">Peptidoglycan-anchor</keyword>
<evidence type="ECO:0000256" key="3">
    <source>
        <dbReference type="ARBA" id="ARBA00022729"/>
    </source>
</evidence>
<feature type="compositionally biased region" description="Low complexity" evidence="5">
    <location>
        <begin position="403"/>
        <end position="421"/>
    </location>
</feature>
<keyword evidence="3 7" id="KW-0732">Signal</keyword>
<sequence>MTISRKRTAGAALAGSALVAAAVFTPVAAYAAPADDTQTNENASAVDYNETAAIATTALDYAQAETLEGVGYTGTGFAPNVAFSLQMVLPDGSVLDVDDEDAAQIADADGAISGSVVLNDGTGDVVFPLGTYELIAVQDVDGEEVSNSVAFTVVEELEDNEDAETPVEQTLTVEPTESTLEDSVEGFNFSGTGFAPDAGYTVELQVPGSDEWLPVPDMSEAGDAFVTDADGNLAGTVNYFNQDTGETTEFPAEGDYQLRVTQDVDGEVLMAVSSFTIGATEDDDETPGEEEATQTLGVEQETYTPAETLEGVEYFGEGFAPSTAFQLWVIMPGETEWTEVTDTPTDESNEQVSNGEGQVYGALTYYNLETGDPIEFPEGAYQVRVTQEVDGETLAAEASFTVAEATTEPTETADPTETAAPTEDESSNNGNKGDELAQTGADDMLPVFLAGGLVLMAAGAGLFVVRRRMEA</sequence>
<feature type="chain" id="PRO_5029592453" evidence="7">
    <location>
        <begin position="32"/>
        <end position="471"/>
    </location>
</feature>
<keyword evidence="6" id="KW-0812">Transmembrane</keyword>
<feature type="region of interest" description="Disordered" evidence="5">
    <location>
        <begin position="400"/>
        <end position="438"/>
    </location>
</feature>
<dbReference type="PROSITE" id="PS50847">
    <property type="entry name" value="GRAM_POS_ANCHORING"/>
    <property type="match status" value="1"/>
</dbReference>
<keyword evidence="6" id="KW-0472">Membrane</keyword>
<keyword evidence="6" id="KW-1133">Transmembrane helix</keyword>
<reference evidence="9 10" key="1">
    <citation type="submission" date="2019-09" db="EMBL/GenBank/DDBJ databases">
        <title>Phylogeny of genus Pseudoclavibacter and closely related genus.</title>
        <authorList>
            <person name="Li Y."/>
        </authorList>
    </citation>
    <scope>NUCLEOTIDE SEQUENCE [LARGE SCALE GENOMIC DNA]</scope>
    <source>
        <strain evidence="9 10">KCTC 13959</strain>
    </source>
</reference>
<evidence type="ECO:0000256" key="4">
    <source>
        <dbReference type="ARBA" id="ARBA00023088"/>
    </source>
</evidence>
<dbReference type="EMBL" id="WBKB01000001">
    <property type="protein sequence ID" value="KAB1644861.1"/>
    <property type="molecule type" value="Genomic_DNA"/>
</dbReference>
<evidence type="ECO:0000256" key="6">
    <source>
        <dbReference type="SAM" id="Phobius"/>
    </source>
</evidence>
<dbReference type="AlphaFoldDB" id="A0A7J5BF25"/>
<evidence type="ECO:0000313" key="9">
    <source>
        <dbReference type="EMBL" id="KAB1644861.1"/>
    </source>
</evidence>
<dbReference type="Proteomes" id="UP000433493">
    <property type="component" value="Unassembled WGS sequence"/>
</dbReference>
<dbReference type="OrthoDB" id="5123195at2"/>
<feature type="transmembrane region" description="Helical" evidence="6">
    <location>
        <begin position="444"/>
        <end position="465"/>
    </location>
</feature>
<dbReference type="InterPro" id="IPR019931">
    <property type="entry name" value="LPXTG_anchor"/>
</dbReference>
<name>A0A7J5BF25_9MICO</name>
<protein>
    <submittedName>
        <fullName evidence="9">LPXTG cell wall anchor domain-containing protein</fullName>
    </submittedName>
</protein>
<dbReference type="Pfam" id="PF00746">
    <property type="entry name" value="Gram_pos_anchor"/>
    <property type="match status" value="1"/>
</dbReference>
<comment type="caution">
    <text evidence="9">The sequence shown here is derived from an EMBL/GenBank/DDBJ whole genome shotgun (WGS) entry which is preliminary data.</text>
</comment>
<proteinExistence type="predicted"/>
<gene>
    <name evidence="9" type="ORF">F8O05_00890</name>
</gene>
<accession>A0A7J5BF25</accession>
<evidence type="ECO:0000259" key="8">
    <source>
        <dbReference type="PROSITE" id="PS50847"/>
    </source>
</evidence>
<evidence type="ECO:0000313" key="10">
    <source>
        <dbReference type="Proteomes" id="UP000433493"/>
    </source>
</evidence>
<feature type="domain" description="Gram-positive cocci surface proteins LPxTG" evidence="8">
    <location>
        <begin position="436"/>
        <end position="471"/>
    </location>
</feature>